<dbReference type="PRINTS" id="PR00034">
    <property type="entry name" value="HTHCRP"/>
</dbReference>
<dbReference type="SUPFAM" id="SSF46785">
    <property type="entry name" value="Winged helix' DNA-binding domain"/>
    <property type="match status" value="1"/>
</dbReference>
<sequence>MELTGKHLRRLPLFAGLPEEALNELAKLVRVRNYKKDMLIFLEGEPGEGLHFVQQGKVKIYKMASDGKEQILHFRQPGDIFAEVTLFDGGPYPASAETIEESQIGIIRNADLYQWLEHHPSLTVQLLKDMAKKLREAQQRLVELVQKDTYGRVASTLLRLAESFGSECAVCKESTVINLYLDRQELANYAGTSRETATRILQDLARSGIIKLEGKKITILKQKELERWL</sequence>
<dbReference type="InterPro" id="IPR018490">
    <property type="entry name" value="cNMP-bd_dom_sf"/>
</dbReference>
<dbReference type="GO" id="GO:0003700">
    <property type="term" value="F:DNA-binding transcription factor activity"/>
    <property type="evidence" value="ECO:0007669"/>
    <property type="project" value="TreeGrafter"/>
</dbReference>
<dbReference type="Gene3D" id="2.60.120.10">
    <property type="entry name" value="Jelly Rolls"/>
    <property type="match status" value="1"/>
</dbReference>
<dbReference type="InterPro" id="IPR036390">
    <property type="entry name" value="WH_DNA-bd_sf"/>
</dbReference>
<dbReference type="Proteomes" id="UP000189933">
    <property type="component" value="Unassembled WGS sequence"/>
</dbReference>
<dbReference type="SUPFAM" id="SSF51206">
    <property type="entry name" value="cAMP-binding domain-like"/>
    <property type="match status" value="1"/>
</dbReference>
<organism evidence="6 7">
    <name type="scientific">Carboxydocella sporoproducens DSM 16521</name>
    <dbReference type="NCBI Taxonomy" id="1121270"/>
    <lineage>
        <taxon>Bacteria</taxon>
        <taxon>Bacillati</taxon>
        <taxon>Bacillota</taxon>
        <taxon>Clostridia</taxon>
        <taxon>Eubacteriales</taxon>
        <taxon>Clostridiales Family XVI. Incertae Sedis</taxon>
        <taxon>Carboxydocella</taxon>
    </lineage>
</organism>
<dbReference type="SMART" id="SM00100">
    <property type="entry name" value="cNMP"/>
    <property type="match status" value="1"/>
</dbReference>
<dbReference type="InterPro" id="IPR000595">
    <property type="entry name" value="cNMP-bd_dom"/>
</dbReference>
<dbReference type="PANTHER" id="PTHR24567:SF74">
    <property type="entry name" value="HTH-TYPE TRANSCRIPTIONAL REGULATOR ARCR"/>
    <property type="match status" value="1"/>
</dbReference>
<dbReference type="InterPro" id="IPR012318">
    <property type="entry name" value="HTH_CRP"/>
</dbReference>
<dbReference type="GO" id="GO:0005829">
    <property type="term" value="C:cytosol"/>
    <property type="evidence" value="ECO:0007669"/>
    <property type="project" value="TreeGrafter"/>
</dbReference>
<evidence type="ECO:0000259" key="5">
    <source>
        <dbReference type="PROSITE" id="PS51063"/>
    </source>
</evidence>
<keyword evidence="1" id="KW-0805">Transcription regulation</keyword>
<dbReference type="SMART" id="SM00419">
    <property type="entry name" value="HTH_CRP"/>
    <property type="match status" value="1"/>
</dbReference>
<dbReference type="InterPro" id="IPR014710">
    <property type="entry name" value="RmlC-like_jellyroll"/>
</dbReference>
<keyword evidence="7" id="KW-1185">Reference proteome</keyword>
<evidence type="ECO:0000259" key="4">
    <source>
        <dbReference type="PROSITE" id="PS50042"/>
    </source>
</evidence>
<evidence type="ECO:0000256" key="2">
    <source>
        <dbReference type="ARBA" id="ARBA00023125"/>
    </source>
</evidence>
<dbReference type="Gene3D" id="1.10.10.10">
    <property type="entry name" value="Winged helix-like DNA-binding domain superfamily/Winged helix DNA-binding domain"/>
    <property type="match status" value="1"/>
</dbReference>
<protein>
    <submittedName>
        <fullName evidence="6">Transcriptional regulator, Crp/Fnr family</fullName>
    </submittedName>
</protein>
<keyword evidence="2" id="KW-0238">DNA-binding</keyword>
<dbReference type="Pfam" id="PF13545">
    <property type="entry name" value="HTH_Crp_2"/>
    <property type="match status" value="1"/>
</dbReference>
<dbReference type="RefSeq" id="WP_242947907.1">
    <property type="nucleotide sequence ID" value="NZ_FUXM01000001.1"/>
</dbReference>
<dbReference type="PROSITE" id="PS50042">
    <property type="entry name" value="CNMP_BINDING_3"/>
    <property type="match status" value="1"/>
</dbReference>
<evidence type="ECO:0000313" key="7">
    <source>
        <dbReference type="Proteomes" id="UP000189933"/>
    </source>
</evidence>
<feature type="domain" description="HTH crp-type" evidence="5">
    <location>
        <begin position="147"/>
        <end position="223"/>
    </location>
</feature>
<dbReference type="InterPro" id="IPR036388">
    <property type="entry name" value="WH-like_DNA-bd_sf"/>
</dbReference>
<evidence type="ECO:0000256" key="1">
    <source>
        <dbReference type="ARBA" id="ARBA00023015"/>
    </source>
</evidence>
<dbReference type="InterPro" id="IPR050397">
    <property type="entry name" value="Env_Response_Regulators"/>
</dbReference>
<dbReference type="CDD" id="cd00038">
    <property type="entry name" value="CAP_ED"/>
    <property type="match status" value="1"/>
</dbReference>
<keyword evidence="3" id="KW-0804">Transcription</keyword>
<reference evidence="7" key="1">
    <citation type="submission" date="2017-02" db="EMBL/GenBank/DDBJ databases">
        <authorList>
            <person name="Varghese N."/>
            <person name="Submissions S."/>
        </authorList>
    </citation>
    <scope>NUCLEOTIDE SEQUENCE [LARGE SCALE GENOMIC DNA]</scope>
    <source>
        <strain evidence="7">DSM 16521</strain>
    </source>
</reference>
<dbReference type="EMBL" id="FUXM01000001">
    <property type="protein sequence ID" value="SJZ52329.1"/>
    <property type="molecule type" value="Genomic_DNA"/>
</dbReference>
<proteinExistence type="predicted"/>
<dbReference type="PROSITE" id="PS51063">
    <property type="entry name" value="HTH_CRP_2"/>
    <property type="match status" value="1"/>
</dbReference>
<evidence type="ECO:0000256" key="3">
    <source>
        <dbReference type="ARBA" id="ARBA00023163"/>
    </source>
</evidence>
<accession>A0A1T4LC69</accession>
<dbReference type="PANTHER" id="PTHR24567">
    <property type="entry name" value="CRP FAMILY TRANSCRIPTIONAL REGULATORY PROTEIN"/>
    <property type="match status" value="1"/>
</dbReference>
<dbReference type="CDD" id="cd00092">
    <property type="entry name" value="HTH_CRP"/>
    <property type="match status" value="1"/>
</dbReference>
<dbReference type="AlphaFoldDB" id="A0A1T4LC69"/>
<dbReference type="GO" id="GO:0003677">
    <property type="term" value="F:DNA binding"/>
    <property type="evidence" value="ECO:0007669"/>
    <property type="project" value="UniProtKB-KW"/>
</dbReference>
<name>A0A1T4LC69_9FIRM</name>
<gene>
    <name evidence="6" type="ORF">SAMN02745885_00142</name>
</gene>
<feature type="domain" description="Cyclic nucleotide-binding" evidence="4">
    <location>
        <begin position="13"/>
        <end position="133"/>
    </location>
</feature>
<dbReference type="Pfam" id="PF00027">
    <property type="entry name" value="cNMP_binding"/>
    <property type="match status" value="1"/>
</dbReference>
<evidence type="ECO:0000313" key="6">
    <source>
        <dbReference type="EMBL" id="SJZ52329.1"/>
    </source>
</evidence>